<dbReference type="SMART" id="SM00849">
    <property type="entry name" value="Lactamase_B"/>
    <property type="match status" value="1"/>
</dbReference>
<dbReference type="SUPFAM" id="SSF56281">
    <property type="entry name" value="Metallo-hydrolase/oxidoreductase"/>
    <property type="match status" value="1"/>
</dbReference>
<evidence type="ECO:0000259" key="10">
    <source>
        <dbReference type="SMART" id="SM00849"/>
    </source>
</evidence>
<comment type="subcellular location">
    <subcellularLocation>
        <location evidence="9">Cytoplasm</location>
    </subcellularLocation>
</comment>
<dbReference type="InterPro" id="IPR030854">
    <property type="entry name" value="RNase_J_bac"/>
</dbReference>
<organism evidence="11 12">
    <name type="scientific">Streptomyces thermolineatus</name>
    <dbReference type="NCBI Taxonomy" id="44033"/>
    <lineage>
        <taxon>Bacteria</taxon>
        <taxon>Bacillati</taxon>
        <taxon>Actinomycetota</taxon>
        <taxon>Actinomycetes</taxon>
        <taxon>Kitasatosporales</taxon>
        <taxon>Streptomycetaceae</taxon>
        <taxon>Streptomyces</taxon>
    </lineage>
</organism>
<dbReference type="InterPro" id="IPR001279">
    <property type="entry name" value="Metallo-B-lactamas"/>
</dbReference>
<dbReference type="EC" id="3.1.-.-" evidence="9"/>
<keyword evidence="12" id="KW-1185">Reference proteome</keyword>
<evidence type="ECO:0000256" key="4">
    <source>
        <dbReference type="ARBA" id="ARBA00022759"/>
    </source>
</evidence>
<evidence type="ECO:0000256" key="1">
    <source>
        <dbReference type="ARBA" id="ARBA00022490"/>
    </source>
</evidence>
<evidence type="ECO:0000256" key="3">
    <source>
        <dbReference type="ARBA" id="ARBA00022723"/>
    </source>
</evidence>
<name>A0ABP6ABC6_9ACTN</name>
<evidence type="ECO:0000256" key="2">
    <source>
        <dbReference type="ARBA" id="ARBA00022722"/>
    </source>
</evidence>
<keyword evidence="5 9" id="KW-0378">Hydrolase</keyword>
<evidence type="ECO:0000256" key="8">
    <source>
        <dbReference type="ARBA" id="ARBA00022884"/>
    </source>
</evidence>
<dbReference type="Proteomes" id="UP001501358">
    <property type="component" value="Unassembled WGS sequence"/>
</dbReference>
<dbReference type="InterPro" id="IPR041636">
    <property type="entry name" value="RNase_J_C"/>
</dbReference>
<dbReference type="RefSeq" id="WP_344386044.1">
    <property type="nucleotide sequence ID" value="NZ_BAAATA010000051.1"/>
</dbReference>
<reference evidence="12" key="1">
    <citation type="journal article" date="2019" name="Int. J. Syst. Evol. Microbiol.">
        <title>The Global Catalogue of Microorganisms (GCM) 10K type strain sequencing project: providing services to taxonomists for standard genome sequencing and annotation.</title>
        <authorList>
            <consortium name="The Broad Institute Genomics Platform"/>
            <consortium name="The Broad Institute Genome Sequencing Center for Infectious Disease"/>
            <person name="Wu L."/>
            <person name="Ma J."/>
        </authorList>
    </citation>
    <scope>NUCLEOTIDE SEQUENCE [LARGE SCALE GENOMIC DNA]</scope>
    <source>
        <strain evidence="12">JCM 6307</strain>
    </source>
</reference>
<feature type="domain" description="Metallo-beta-lactamase" evidence="10">
    <location>
        <begin position="31"/>
        <end position="225"/>
    </location>
</feature>
<keyword evidence="8 9" id="KW-0694">RNA-binding</keyword>
<dbReference type="NCBIfam" id="TIGR00649">
    <property type="entry name" value="MG423"/>
    <property type="match status" value="1"/>
</dbReference>
<keyword evidence="3" id="KW-0479">Metal-binding</keyword>
<accession>A0ABP6ABC6</accession>
<gene>
    <name evidence="9" type="primary">rnj</name>
    <name evidence="11" type="ORF">GCM10010406_53430</name>
</gene>
<dbReference type="HAMAP" id="MF_01491">
    <property type="entry name" value="RNase_J_bact"/>
    <property type="match status" value="1"/>
</dbReference>
<keyword evidence="7 9" id="KW-0269">Exonuclease</keyword>
<comment type="similarity">
    <text evidence="9">Belongs to the metallo-beta-lactamase superfamily. RNA-metabolizing metallo-beta-lactamase-like family. Bacterial RNase J subfamily.</text>
</comment>
<dbReference type="Pfam" id="PF00753">
    <property type="entry name" value="Lactamase_B"/>
    <property type="match status" value="1"/>
</dbReference>
<evidence type="ECO:0000256" key="5">
    <source>
        <dbReference type="ARBA" id="ARBA00022801"/>
    </source>
</evidence>
<keyword evidence="9" id="KW-0698">rRNA processing</keyword>
<dbReference type="PIRSF" id="PIRSF004803">
    <property type="entry name" value="RnjA"/>
    <property type="match status" value="1"/>
</dbReference>
<dbReference type="InterPro" id="IPR042173">
    <property type="entry name" value="RNase_J_2"/>
</dbReference>
<dbReference type="InterPro" id="IPR011108">
    <property type="entry name" value="RMMBL"/>
</dbReference>
<dbReference type="Gene3D" id="3.40.50.10710">
    <property type="entry name" value="Metallo-hydrolase/oxidoreductase"/>
    <property type="match status" value="1"/>
</dbReference>
<dbReference type="EMBL" id="BAAATA010000051">
    <property type="protein sequence ID" value="GAA2510349.1"/>
    <property type="molecule type" value="Genomic_DNA"/>
</dbReference>
<evidence type="ECO:0000313" key="12">
    <source>
        <dbReference type="Proteomes" id="UP001501358"/>
    </source>
</evidence>
<keyword evidence="6" id="KW-0862">Zinc</keyword>
<sequence length="561" mass="61063">MSHPHPELGPPPELPEGGLRITPLGGLGEIGRNMTVFEFDGRLLIVDCGVLFPEEEQPGVDLILPDFSSIRDRLDSVEGIVLTHGHEDHIGAVPYLLREKPDIPLIGSKLTLALIEAKLAEHRIRPYTLEVKEGDRERIGPFDCEFVAVNHSIPDALAVAIRTPAGMVVHTGDFKMDQLPLDGRLTDLRAFSRLGEEGIDLLLADSTNAEVPGFVPPERDISQVLGQVFARSRRRIIVASFASHVHRIQQVLDAAYEYGRKVAFVGRSMVRNMGIARDLGYLRVPGGLVVDVRTLDDLPDEDVVLICTGSQGEPMAALSRMANRDHQIRIVEGDTVVLASSLIPGNENAVYRVINGLTRWGADVVHKGNAKVHVSGHASAGELLYFYNVCRPRNLMPVHGEWRHLRANAELAVLTGVPKERTVIAEDGVVVDLVDGVARVVGKVQAGYVYVDGLSVGDITETSLKDRRILGDEGIVSVFVVVDSTSGKLVGGPHVQARGSGIDDDAFGAVVPRIEEALAKAAADGVGEPHQLQQLIRRTIGRWVSDTYRRRPMILPVVVEV</sequence>
<comment type="function">
    <text evidence="9">An RNase that has 5'-3' exonuclease and possibly endonuclease activity. Involved in maturation of rRNA and in some organisms also mRNA maturation and/or decay.</text>
</comment>
<dbReference type="Gene3D" id="3.60.15.10">
    <property type="entry name" value="Ribonuclease Z/Hydroxyacylglutathione hydrolase-like"/>
    <property type="match status" value="1"/>
</dbReference>
<dbReference type="Pfam" id="PF07521">
    <property type="entry name" value="RMMBL"/>
    <property type="match status" value="1"/>
</dbReference>
<protein>
    <recommendedName>
        <fullName evidence="9">Ribonuclease J</fullName>
        <shortName evidence="9">RNase J</shortName>
        <ecNumber evidence="9">3.1.-.-</ecNumber>
    </recommendedName>
</protein>
<comment type="caution">
    <text evidence="11">The sequence shown here is derived from an EMBL/GenBank/DDBJ whole genome shotgun (WGS) entry which is preliminary data.</text>
</comment>
<dbReference type="Gene3D" id="3.10.20.580">
    <property type="match status" value="1"/>
</dbReference>
<dbReference type="InterPro" id="IPR055132">
    <property type="entry name" value="RNase_J_b_CASP"/>
</dbReference>
<dbReference type="PANTHER" id="PTHR43694:SF1">
    <property type="entry name" value="RIBONUCLEASE J"/>
    <property type="match status" value="1"/>
</dbReference>
<evidence type="ECO:0000313" key="11">
    <source>
        <dbReference type="EMBL" id="GAA2510349.1"/>
    </source>
</evidence>
<dbReference type="InterPro" id="IPR036866">
    <property type="entry name" value="RibonucZ/Hydroxyglut_hydro"/>
</dbReference>
<keyword evidence="2 9" id="KW-0540">Nuclease</keyword>
<evidence type="ECO:0000256" key="9">
    <source>
        <dbReference type="HAMAP-Rule" id="MF_01491"/>
    </source>
</evidence>
<feature type="binding site" evidence="9">
    <location>
        <begin position="373"/>
        <end position="377"/>
    </location>
    <ligand>
        <name>substrate</name>
    </ligand>
</feature>
<dbReference type="Pfam" id="PF17770">
    <property type="entry name" value="RNase_J_C"/>
    <property type="match status" value="1"/>
</dbReference>
<comment type="subunit">
    <text evidence="9">Homodimer, may be a subunit of the RNA degradosome.</text>
</comment>
<dbReference type="PANTHER" id="PTHR43694">
    <property type="entry name" value="RIBONUCLEASE J"/>
    <property type="match status" value="1"/>
</dbReference>
<dbReference type="Pfam" id="PF22505">
    <property type="entry name" value="RNase_J_b_CASP"/>
    <property type="match status" value="1"/>
</dbReference>
<keyword evidence="4 9" id="KW-0255">Endonuclease</keyword>
<dbReference type="CDD" id="cd07714">
    <property type="entry name" value="RNaseJ_MBL-fold"/>
    <property type="match status" value="1"/>
</dbReference>
<proteinExistence type="inferred from homology"/>
<evidence type="ECO:0000256" key="6">
    <source>
        <dbReference type="ARBA" id="ARBA00022833"/>
    </source>
</evidence>
<keyword evidence="1 9" id="KW-0963">Cytoplasm</keyword>
<dbReference type="InterPro" id="IPR004613">
    <property type="entry name" value="RNase_J"/>
</dbReference>
<evidence type="ECO:0000256" key="7">
    <source>
        <dbReference type="ARBA" id="ARBA00022839"/>
    </source>
</evidence>